<keyword evidence="3" id="KW-1185">Reference proteome</keyword>
<protein>
    <submittedName>
        <fullName evidence="2">Uncharacterized protein</fullName>
    </submittedName>
</protein>
<dbReference type="Proteomes" id="UP000735302">
    <property type="component" value="Unassembled WGS sequence"/>
</dbReference>
<comment type="caution">
    <text evidence="2">The sequence shown here is derived from an EMBL/GenBank/DDBJ whole genome shotgun (WGS) entry which is preliminary data.</text>
</comment>
<sequence length="101" mass="11189">MCRDEKLGRHILRYAKRAPVGETADVSSPDDDALLAGDYYSGTVALSHGRKERFSGAQNNGIFQSVAKARRAIDAKRKRSHTDDKRDLEYWDGPAPADINA</sequence>
<feature type="compositionally biased region" description="Basic and acidic residues" evidence="1">
    <location>
        <begin position="73"/>
        <end position="89"/>
    </location>
</feature>
<gene>
    <name evidence="2" type="ORF">PoB_003594100</name>
</gene>
<evidence type="ECO:0000313" key="3">
    <source>
        <dbReference type="Proteomes" id="UP000735302"/>
    </source>
</evidence>
<feature type="region of interest" description="Disordered" evidence="1">
    <location>
        <begin position="73"/>
        <end position="101"/>
    </location>
</feature>
<reference evidence="2 3" key="1">
    <citation type="journal article" date="2021" name="Elife">
        <title>Chloroplast acquisition without the gene transfer in kleptoplastic sea slugs, Plakobranchus ocellatus.</title>
        <authorList>
            <person name="Maeda T."/>
            <person name="Takahashi S."/>
            <person name="Yoshida T."/>
            <person name="Shimamura S."/>
            <person name="Takaki Y."/>
            <person name="Nagai Y."/>
            <person name="Toyoda A."/>
            <person name="Suzuki Y."/>
            <person name="Arimoto A."/>
            <person name="Ishii H."/>
            <person name="Satoh N."/>
            <person name="Nishiyama T."/>
            <person name="Hasebe M."/>
            <person name="Maruyama T."/>
            <person name="Minagawa J."/>
            <person name="Obokata J."/>
            <person name="Shigenobu S."/>
        </authorList>
    </citation>
    <scope>NUCLEOTIDE SEQUENCE [LARGE SCALE GENOMIC DNA]</scope>
</reference>
<dbReference type="EMBL" id="BLXT01004093">
    <property type="protein sequence ID" value="GFO09436.1"/>
    <property type="molecule type" value="Genomic_DNA"/>
</dbReference>
<evidence type="ECO:0000256" key="1">
    <source>
        <dbReference type="SAM" id="MobiDB-lite"/>
    </source>
</evidence>
<proteinExistence type="predicted"/>
<name>A0AAV4AS77_9GAST</name>
<organism evidence="2 3">
    <name type="scientific">Plakobranchus ocellatus</name>
    <dbReference type="NCBI Taxonomy" id="259542"/>
    <lineage>
        <taxon>Eukaryota</taxon>
        <taxon>Metazoa</taxon>
        <taxon>Spiralia</taxon>
        <taxon>Lophotrochozoa</taxon>
        <taxon>Mollusca</taxon>
        <taxon>Gastropoda</taxon>
        <taxon>Heterobranchia</taxon>
        <taxon>Euthyneura</taxon>
        <taxon>Panpulmonata</taxon>
        <taxon>Sacoglossa</taxon>
        <taxon>Placobranchoidea</taxon>
        <taxon>Plakobranchidae</taxon>
        <taxon>Plakobranchus</taxon>
    </lineage>
</organism>
<accession>A0AAV4AS77</accession>
<evidence type="ECO:0000313" key="2">
    <source>
        <dbReference type="EMBL" id="GFO09436.1"/>
    </source>
</evidence>
<dbReference type="AlphaFoldDB" id="A0AAV4AS77"/>